<reference evidence="2" key="1">
    <citation type="journal article" date="2021" name="New Phytol.">
        <title>Evolutionary innovations through gain and loss of genes in the ectomycorrhizal Boletales.</title>
        <authorList>
            <person name="Wu G."/>
            <person name="Miyauchi S."/>
            <person name="Morin E."/>
            <person name="Kuo A."/>
            <person name="Drula E."/>
            <person name="Varga T."/>
            <person name="Kohler A."/>
            <person name="Feng B."/>
            <person name="Cao Y."/>
            <person name="Lipzen A."/>
            <person name="Daum C."/>
            <person name="Hundley H."/>
            <person name="Pangilinan J."/>
            <person name="Johnson J."/>
            <person name="Barry K."/>
            <person name="LaButti K."/>
            <person name="Ng V."/>
            <person name="Ahrendt S."/>
            <person name="Min B."/>
            <person name="Choi I.G."/>
            <person name="Park H."/>
            <person name="Plett J.M."/>
            <person name="Magnuson J."/>
            <person name="Spatafora J.W."/>
            <person name="Nagy L.G."/>
            <person name="Henrissat B."/>
            <person name="Grigoriev I.V."/>
            <person name="Yang Z.L."/>
            <person name="Xu J."/>
            <person name="Martin F.M."/>
        </authorList>
    </citation>
    <scope>NUCLEOTIDE SEQUENCE</scope>
    <source>
        <strain evidence="2">KKN 215</strain>
    </source>
</reference>
<dbReference type="AlphaFoldDB" id="A0A8K0UMU5"/>
<sequence length="443" mass="47829">MSGKAKTKQQEAQRWLDDLDSFEAPPAPPAGSGANAPAAGEEEVYAFIDEITQKSSAPPRPSFTHVDRPPSRAGTPTLRKTTGERVKVGAAPVPLLPTTSNSGSIGGGTSPARTASPISRAGSTSGTASASAKQDAPPSLNSGGGWGWGSVWNSASAAIQQAKSVVDEQVKNLPKNEQARKWGEGVMEYAKAAQLDKISQDFKRVGLSTLTDILNVVAPPISEHEVIQVWLSHDMKGYEGVETLVYRSLTRILEQVEGGDLIVNRGDESRPKDTDEKRDLNAVEGLEAALKLAQAELDSLVKRNAQPPKPAATSQNPTTHSYVYLRIQPYLTTLTQPQQAAASDPTAEKPTPTESSQLHFLLYLSDPSHQLTHSTVTQAVPGKWLQLWDSYDWVEDLVVEAIRVGVEVIGQEYIVSRMGWDKKKVEEDQEEHETPSVSITEAA</sequence>
<organism evidence="2 3">
    <name type="scientific">Cristinia sonorae</name>
    <dbReference type="NCBI Taxonomy" id="1940300"/>
    <lineage>
        <taxon>Eukaryota</taxon>
        <taxon>Fungi</taxon>
        <taxon>Dikarya</taxon>
        <taxon>Basidiomycota</taxon>
        <taxon>Agaricomycotina</taxon>
        <taxon>Agaricomycetes</taxon>
        <taxon>Agaricomycetidae</taxon>
        <taxon>Agaricales</taxon>
        <taxon>Pleurotineae</taxon>
        <taxon>Stephanosporaceae</taxon>
        <taxon>Cristinia</taxon>
    </lineage>
</organism>
<evidence type="ECO:0000313" key="2">
    <source>
        <dbReference type="EMBL" id="KAH8100516.1"/>
    </source>
</evidence>
<dbReference type="InterPro" id="IPR018814">
    <property type="entry name" value="DUF5427"/>
</dbReference>
<feature type="compositionally biased region" description="Low complexity" evidence="1">
    <location>
        <begin position="121"/>
        <end position="132"/>
    </location>
</feature>
<evidence type="ECO:0000313" key="3">
    <source>
        <dbReference type="Proteomes" id="UP000813824"/>
    </source>
</evidence>
<feature type="region of interest" description="Disordered" evidence="1">
    <location>
        <begin position="1"/>
        <end position="147"/>
    </location>
</feature>
<dbReference type="PANTHER" id="PTHR28265">
    <property type="entry name" value="MAINTENANCE OF TELOMERE CAPPING PROTEIN 1"/>
    <property type="match status" value="1"/>
</dbReference>
<protein>
    <submittedName>
        <fullName evidence="2">Maintenance of telomere capping protein 1</fullName>
    </submittedName>
</protein>
<evidence type="ECO:0000256" key="1">
    <source>
        <dbReference type="SAM" id="MobiDB-lite"/>
    </source>
</evidence>
<gene>
    <name evidence="2" type="ORF">BXZ70DRAFT_907205</name>
</gene>
<dbReference type="Proteomes" id="UP000813824">
    <property type="component" value="Unassembled WGS sequence"/>
</dbReference>
<dbReference type="PANTHER" id="PTHR28265:SF1">
    <property type="entry name" value="MAINTENANCE OF TELOMERE CAPPING PROTEIN 1"/>
    <property type="match status" value="1"/>
</dbReference>
<comment type="caution">
    <text evidence="2">The sequence shown here is derived from an EMBL/GenBank/DDBJ whole genome shotgun (WGS) entry which is preliminary data.</text>
</comment>
<proteinExistence type="predicted"/>
<dbReference type="Pfam" id="PF10310">
    <property type="entry name" value="DUF5427"/>
    <property type="match status" value="1"/>
</dbReference>
<feature type="compositionally biased region" description="Low complexity" evidence="1">
    <location>
        <begin position="30"/>
        <end position="39"/>
    </location>
</feature>
<keyword evidence="3" id="KW-1185">Reference proteome</keyword>
<dbReference type="EMBL" id="JAEVFJ010000015">
    <property type="protein sequence ID" value="KAH8100516.1"/>
    <property type="molecule type" value="Genomic_DNA"/>
</dbReference>
<accession>A0A8K0UMU5</accession>
<feature type="region of interest" description="Disordered" evidence="1">
    <location>
        <begin position="424"/>
        <end position="443"/>
    </location>
</feature>
<name>A0A8K0UMU5_9AGAR</name>
<dbReference type="OrthoDB" id="5594977at2759"/>
<feature type="compositionally biased region" description="Basic and acidic residues" evidence="1">
    <location>
        <begin position="8"/>
        <end position="17"/>
    </location>
</feature>